<dbReference type="SUPFAM" id="SSF46589">
    <property type="entry name" value="tRNA-binding arm"/>
    <property type="match status" value="1"/>
</dbReference>
<keyword evidence="3" id="KW-0547">Nucleotide-binding</keyword>
<evidence type="ECO:0000256" key="2">
    <source>
        <dbReference type="ARBA" id="ARBA00022598"/>
    </source>
</evidence>
<gene>
    <name evidence="14" type="ORF">IQ249_10195</name>
</gene>
<keyword evidence="7" id="KW-0030">Aminoacyl-tRNA synthetase</keyword>
<evidence type="ECO:0000256" key="9">
    <source>
        <dbReference type="ARBA" id="ARBA00029936"/>
    </source>
</evidence>
<sequence>MTTQTLIDPKLEAQFELLIEAIRTIRNLRAEAEVKPGVKVPIILQSESEQERQILESGQSYIQDLAKVEELTVTPNLEAEYKQAFVGVVGTIQVLMPLSGVANVDALRAKLEKKLDKLEGEIASLSNRLGNPGFTNKAPEAVVQGAKDALAEAQKQSEILRDRVERLK</sequence>
<keyword evidence="15" id="KW-1185">Reference proteome</keyword>
<evidence type="ECO:0000259" key="13">
    <source>
        <dbReference type="Pfam" id="PF10458"/>
    </source>
</evidence>
<dbReference type="EC" id="6.1.1.9" evidence="1"/>
<keyword evidence="6 12" id="KW-0175">Coiled coil</keyword>
<dbReference type="Gene3D" id="1.10.287.380">
    <property type="entry name" value="Valyl-tRNA synthetase, C-terminal domain"/>
    <property type="match status" value="1"/>
</dbReference>
<reference evidence="14" key="1">
    <citation type="submission" date="2020-10" db="EMBL/GenBank/DDBJ databases">
        <authorList>
            <person name="Castelo-Branco R."/>
            <person name="Eusebio N."/>
            <person name="Adriana R."/>
            <person name="Vieira A."/>
            <person name="Brugerolle De Fraissinette N."/>
            <person name="Rezende De Castro R."/>
            <person name="Schneider M.P."/>
            <person name="Vasconcelos V."/>
            <person name="Leao P.N."/>
        </authorList>
    </citation>
    <scope>NUCLEOTIDE SEQUENCE</scope>
    <source>
        <strain evidence="14">LEGE 07157</strain>
    </source>
</reference>
<evidence type="ECO:0000256" key="12">
    <source>
        <dbReference type="SAM" id="Coils"/>
    </source>
</evidence>
<dbReference type="GO" id="GO:0005524">
    <property type="term" value="F:ATP binding"/>
    <property type="evidence" value="ECO:0007669"/>
    <property type="project" value="UniProtKB-KW"/>
</dbReference>
<dbReference type="PANTHER" id="PTHR11946">
    <property type="entry name" value="VALYL-TRNA SYNTHETASES"/>
    <property type="match status" value="1"/>
</dbReference>
<dbReference type="GO" id="GO:0006438">
    <property type="term" value="P:valyl-tRNA aminoacylation"/>
    <property type="evidence" value="ECO:0007669"/>
    <property type="project" value="InterPro"/>
</dbReference>
<protein>
    <recommendedName>
        <fullName evidence="8">Valine--tRNA ligase</fullName>
        <ecNumber evidence="1">6.1.1.9</ecNumber>
    </recommendedName>
    <alternativeName>
        <fullName evidence="9">Valyl-tRNA synthetase</fullName>
    </alternativeName>
</protein>
<evidence type="ECO:0000256" key="6">
    <source>
        <dbReference type="ARBA" id="ARBA00023054"/>
    </source>
</evidence>
<comment type="catalytic activity">
    <reaction evidence="10">
        <text>tRNA(Val) + L-valine + ATP = L-valyl-tRNA(Val) + AMP + diphosphate</text>
        <dbReference type="Rhea" id="RHEA:10704"/>
        <dbReference type="Rhea" id="RHEA-COMP:9672"/>
        <dbReference type="Rhea" id="RHEA-COMP:9708"/>
        <dbReference type="ChEBI" id="CHEBI:30616"/>
        <dbReference type="ChEBI" id="CHEBI:33019"/>
        <dbReference type="ChEBI" id="CHEBI:57762"/>
        <dbReference type="ChEBI" id="CHEBI:78442"/>
        <dbReference type="ChEBI" id="CHEBI:78537"/>
        <dbReference type="ChEBI" id="CHEBI:456215"/>
        <dbReference type="EC" id="6.1.1.9"/>
    </reaction>
</comment>
<evidence type="ECO:0000256" key="4">
    <source>
        <dbReference type="ARBA" id="ARBA00022840"/>
    </source>
</evidence>
<dbReference type="InterPro" id="IPR037118">
    <property type="entry name" value="Val-tRNA_synth_C_sf"/>
</dbReference>
<evidence type="ECO:0000256" key="7">
    <source>
        <dbReference type="ARBA" id="ARBA00023146"/>
    </source>
</evidence>
<keyword evidence="5" id="KW-0648">Protein biosynthesis</keyword>
<dbReference type="EMBL" id="JADEWZ010000013">
    <property type="protein sequence ID" value="MBE9116266.1"/>
    <property type="molecule type" value="Genomic_DNA"/>
</dbReference>
<evidence type="ECO:0000313" key="15">
    <source>
        <dbReference type="Proteomes" id="UP000654482"/>
    </source>
</evidence>
<evidence type="ECO:0000256" key="10">
    <source>
        <dbReference type="ARBA" id="ARBA00047552"/>
    </source>
</evidence>
<accession>A0A8J7DW75</accession>
<dbReference type="Pfam" id="PF10458">
    <property type="entry name" value="Val_tRNA-synt_C"/>
    <property type="match status" value="1"/>
</dbReference>
<dbReference type="AlphaFoldDB" id="A0A8J7DW75"/>
<keyword evidence="2" id="KW-0436">Ligase</keyword>
<evidence type="ECO:0000256" key="1">
    <source>
        <dbReference type="ARBA" id="ARBA00013169"/>
    </source>
</evidence>
<dbReference type="SUPFAM" id="SSF47323">
    <property type="entry name" value="Anticodon-binding domain of a subclass of class I aminoacyl-tRNA synthetases"/>
    <property type="match status" value="1"/>
</dbReference>
<dbReference type="InterPro" id="IPR010978">
    <property type="entry name" value="tRNA-bd_arm"/>
</dbReference>
<dbReference type="InterPro" id="IPR019499">
    <property type="entry name" value="Val-tRNA_synth_tRNA-bd"/>
</dbReference>
<dbReference type="GO" id="GO:0005829">
    <property type="term" value="C:cytosol"/>
    <property type="evidence" value="ECO:0007669"/>
    <property type="project" value="TreeGrafter"/>
</dbReference>
<evidence type="ECO:0000313" key="14">
    <source>
        <dbReference type="EMBL" id="MBE9116266.1"/>
    </source>
</evidence>
<organism evidence="14 15">
    <name type="scientific">Lusitaniella coriacea LEGE 07157</name>
    <dbReference type="NCBI Taxonomy" id="945747"/>
    <lineage>
        <taxon>Bacteria</taxon>
        <taxon>Bacillati</taxon>
        <taxon>Cyanobacteriota</taxon>
        <taxon>Cyanophyceae</taxon>
        <taxon>Spirulinales</taxon>
        <taxon>Lusitaniellaceae</taxon>
        <taxon>Lusitaniella</taxon>
    </lineage>
</organism>
<feature type="coiled-coil region" evidence="12">
    <location>
        <begin position="101"/>
        <end position="163"/>
    </location>
</feature>
<dbReference type="GO" id="GO:0004832">
    <property type="term" value="F:valine-tRNA ligase activity"/>
    <property type="evidence" value="ECO:0007669"/>
    <property type="project" value="UniProtKB-EC"/>
</dbReference>
<dbReference type="InterPro" id="IPR009080">
    <property type="entry name" value="tRNAsynth_Ia_anticodon-bd"/>
</dbReference>
<dbReference type="PANTHER" id="PTHR11946:SF93">
    <property type="entry name" value="VALINE--TRNA LIGASE, CHLOROPLASTIC_MITOCHONDRIAL 2"/>
    <property type="match status" value="1"/>
</dbReference>
<evidence type="ECO:0000256" key="5">
    <source>
        <dbReference type="ARBA" id="ARBA00022917"/>
    </source>
</evidence>
<evidence type="ECO:0000256" key="3">
    <source>
        <dbReference type="ARBA" id="ARBA00022741"/>
    </source>
</evidence>
<dbReference type="FunFam" id="1.10.287.380:FF:000001">
    <property type="entry name" value="Valine--tRNA ligase"/>
    <property type="match status" value="1"/>
</dbReference>
<feature type="domain" description="Valyl-tRNA synthetase tRNA-binding arm" evidence="13">
    <location>
        <begin position="103"/>
        <end position="168"/>
    </location>
</feature>
<comment type="similarity">
    <text evidence="11">Belongs to the class-I aminoacyl-tRNA synthetase family. ValS type 1 subfamily.</text>
</comment>
<dbReference type="InterPro" id="IPR002303">
    <property type="entry name" value="Valyl-tRNA_ligase"/>
</dbReference>
<evidence type="ECO:0000256" key="11">
    <source>
        <dbReference type="ARBA" id="ARBA00060830"/>
    </source>
</evidence>
<proteinExistence type="inferred from homology"/>
<comment type="caution">
    <text evidence="14">The sequence shown here is derived from an EMBL/GenBank/DDBJ whole genome shotgun (WGS) entry which is preliminary data.</text>
</comment>
<evidence type="ECO:0000256" key="8">
    <source>
        <dbReference type="ARBA" id="ARBA00024407"/>
    </source>
</evidence>
<keyword evidence="4" id="KW-0067">ATP-binding</keyword>
<name>A0A8J7DW75_9CYAN</name>
<dbReference type="Proteomes" id="UP000654482">
    <property type="component" value="Unassembled WGS sequence"/>
</dbReference>